<reference evidence="4" key="1">
    <citation type="submission" date="2017-07" db="EMBL/GenBank/DDBJ databases">
        <title>Brachybacterium sp. VR2415.</title>
        <authorList>
            <person name="Tak E.J."/>
            <person name="Bae J.-W."/>
        </authorList>
    </citation>
    <scope>NUCLEOTIDE SEQUENCE [LARGE SCALE GENOMIC DNA]</scope>
    <source>
        <strain evidence="4">VR2415</strain>
    </source>
</reference>
<dbReference type="RefSeq" id="WP_089064638.1">
    <property type="nucleotide sequence ID" value="NZ_CP022316.1"/>
</dbReference>
<dbReference type="Gene3D" id="3.90.550.10">
    <property type="entry name" value="Spore Coat Polysaccharide Biosynthesis Protein SpsA, Chain A"/>
    <property type="match status" value="1"/>
</dbReference>
<dbReference type="AlphaFoldDB" id="A0A220UBA1"/>
<dbReference type="InterPro" id="IPR029044">
    <property type="entry name" value="Nucleotide-diphossugar_trans"/>
</dbReference>
<sequence length="228" mass="25017">MYSLILLNGGIGSRTGADSPKQLLKLRGIPILVYTLVTADRVEQISQIVLNYPPQWREDVEAVLKAYAISTPVTLVEAGASRHASVAAMISHCTNDDVIIHETARPLVRTSDFQRLIDSEHSNVSLMSEISFTVAPVDPETSAVTGSLDRSRLRNVQLPQKFAKADLQDAHAHALEQGIESTEDATLVADFGRPVHFIEGTDENLKVTTKTDLKMAGFLLRPEEDDDE</sequence>
<keyword evidence="1 3" id="KW-0808">Transferase</keyword>
<dbReference type="InterPro" id="IPR050088">
    <property type="entry name" value="IspD/TarI_cytidylyltransf_bact"/>
</dbReference>
<protein>
    <submittedName>
        <fullName evidence="3">2-C-methyl-D-erythritol 4-phosphate cytidylyltransferase</fullName>
    </submittedName>
</protein>
<dbReference type="EMBL" id="CP022316">
    <property type="protein sequence ID" value="ASK65397.1"/>
    <property type="molecule type" value="Genomic_DNA"/>
</dbReference>
<dbReference type="GO" id="GO:0050518">
    <property type="term" value="F:2-C-methyl-D-erythritol 4-phosphate cytidylyltransferase activity"/>
    <property type="evidence" value="ECO:0007669"/>
    <property type="project" value="TreeGrafter"/>
</dbReference>
<dbReference type="OrthoDB" id="9802561at2"/>
<dbReference type="CDD" id="cd02516">
    <property type="entry name" value="CDP-ME_synthetase"/>
    <property type="match status" value="1"/>
</dbReference>
<dbReference type="Pfam" id="PF01128">
    <property type="entry name" value="IspD"/>
    <property type="match status" value="1"/>
</dbReference>
<dbReference type="PANTHER" id="PTHR32125">
    <property type="entry name" value="2-C-METHYL-D-ERYTHRITOL 4-PHOSPHATE CYTIDYLYLTRANSFERASE, CHLOROPLASTIC"/>
    <property type="match status" value="1"/>
</dbReference>
<dbReference type="PANTHER" id="PTHR32125:SF4">
    <property type="entry name" value="2-C-METHYL-D-ERYTHRITOL 4-PHOSPHATE CYTIDYLYLTRANSFERASE, CHLOROPLASTIC"/>
    <property type="match status" value="1"/>
</dbReference>
<gene>
    <name evidence="3" type="ORF">CFK39_05635</name>
</gene>
<dbReference type="KEGG" id="brv:CFK39_05635"/>
<proteinExistence type="predicted"/>
<keyword evidence="2 3" id="KW-0548">Nucleotidyltransferase</keyword>
<keyword evidence="4" id="KW-1185">Reference proteome</keyword>
<dbReference type="Proteomes" id="UP000198398">
    <property type="component" value="Chromosome"/>
</dbReference>
<evidence type="ECO:0000313" key="3">
    <source>
        <dbReference type="EMBL" id="ASK65397.1"/>
    </source>
</evidence>
<evidence type="ECO:0000256" key="2">
    <source>
        <dbReference type="ARBA" id="ARBA00022695"/>
    </source>
</evidence>
<evidence type="ECO:0000256" key="1">
    <source>
        <dbReference type="ARBA" id="ARBA00022679"/>
    </source>
</evidence>
<dbReference type="InterPro" id="IPR034683">
    <property type="entry name" value="IspD/TarI"/>
</dbReference>
<dbReference type="SUPFAM" id="SSF53448">
    <property type="entry name" value="Nucleotide-diphospho-sugar transferases"/>
    <property type="match status" value="1"/>
</dbReference>
<organism evidence="3 4">
    <name type="scientific">Brachybacterium avium</name>
    <dbReference type="NCBI Taxonomy" id="2017485"/>
    <lineage>
        <taxon>Bacteria</taxon>
        <taxon>Bacillati</taxon>
        <taxon>Actinomycetota</taxon>
        <taxon>Actinomycetes</taxon>
        <taxon>Micrococcales</taxon>
        <taxon>Dermabacteraceae</taxon>
        <taxon>Brachybacterium</taxon>
    </lineage>
</organism>
<accession>A0A220UBA1</accession>
<evidence type="ECO:0000313" key="4">
    <source>
        <dbReference type="Proteomes" id="UP000198398"/>
    </source>
</evidence>
<name>A0A220UBA1_9MICO</name>